<proteinExistence type="predicted"/>
<dbReference type="EMBL" id="VUMH01000001">
    <property type="protein sequence ID" value="MSS26590.1"/>
    <property type="molecule type" value="Genomic_DNA"/>
</dbReference>
<comment type="caution">
    <text evidence="6">The sequence shown here is derived from an EMBL/GenBank/DDBJ whole genome shotgun (WGS) entry which is preliminary data.</text>
</comment>
<dbReference type="SUPFAM" id="SSF50199">
    <property type="entry name" value="Staphylococcal nuclease"/>
    <property type="match status" value="1"/>
</dbReference>
<evidence type="ECO:0000313" key="6">
    <source>
        <dbReference type="EMBL" id="MSS26590.1"/>
    </source>
</evidence>
<dbReference type="GO" id="GO:0016787">
    <property type="term" value="F:hydrolase activity"/>
    <property type="evidence" value="ECO:0007669"/>
    <property type="project" value="UniProtKB-KW"/>
</dbReference>
<reference evidence="6 7" key="1">
    <citation type="submission" date="2019-09" db="EMBL/GenBank/DDBJ databases">
        <title>In-depth cultivation of the pig gut microbiome towards novel bacterial diversity and tailored functional studies.</title>
        <authorList>
            <person name="Wylensek D."/>
            <person name="Hitch T.C.A."/>
            <person name="Clavel T."/>
        </authorList>
    </citation>
    <scope>NUCLEOTIDE SEQUENCE [LARGE SCALE GENOMIC DNA]</scope>
    <source>
        <strain evidence="6 7">PG-178-WT-4</strain>
    </source>
</reference>
<evidence type="ECO:0000256" key="4">
    <source>
        <dbReference type="SAM" id="SignalP"/>
    </source>
</evidence>
<evidence type="ECO:0000259" key="5">
    <source>
        <dbReference type="PROSITE" id="PS50830"/>
    </source>
</evidence>
<keyword evidence="4" id="KW-0732">Signal</keyword>
<name>A0A6L5XHC9_9BACT</name>
<feature type="signal peptide" evidence="4">
    <location>
        <begin position="1"/>
        <end position="36"/>
    </location>
</feature>
<evidence type="ECO:0000313" key="7">
    <source>
        <dbReference type="Proteomes" id="UP000477488"/>
    </source>
</evidence>
<protein>
    <submittedName>
        <fullName evidence="6">Nuclease</fullName>
    </submittedName>
</protein>
<feature type="chain" id="PRO_5026740267" evidence="4">
    <location>
        <begin position="37"/>
        <end position="236"/>
    </location>
</feature>
<dbReference type="PANTHER" id="PTHR12302:SF3">
    <property type="entry name" value="SERINE_THREONINE-PROTEIN KINASE 31"/>
    <property type="match status" value="1"/>
</dbReference>
<dbReference type="GO" id="GO:0004519">
    <property type="term" value="F:endonuclease activity"/>
    <property type="evidence" value="ECO:0007669"/>
    <property type="project" value="UniProtKB-KW"/>
</dbReference>
<dbReference type="PANTHER" id="PTHR12302">
    <property type="entry name" value="EBNA2 BINDING PROTEIN P100"/>
    <property type="match status" value="1"/>
</dbReference>
<gene>
    <name evidence="6" type="ORF">FYJ44_00700</name>
</gene>
<evidence type="ECO:0000256" key="1">
    <source>
        <dbReference type="ARBA" id="ARBA00022722"/>
    </source>
</evidence>
<keyword evidence="1" id="KW-0540">Nuclease</keyword>
<dbReference type="AlphaFoldDB" id="A0A6L5XHC9"/>
<dbReference type="SMART" id="SM00318">
    <property type="entry name" value="SNc"/>
    <property type="match status" value="1"/>
</dbReference>
<dbReference type="PROSITE" id="PS50830">
    <property type="entry name" value="TNASE_3"/>
    <property type="match status" value="1"/>
</dbReference>
<feature type="domain" description="TNase-like" evidence="5">
    <location>
        <begin position="42"/>
        <end position="173"/>
    </location>
</feature>
<dbReference type="Gene3D" id="2.40.50.90">
    <property type="match status" value="1"/>
</dbReference>
<keyword evidence="7" id="KW-1185">Reference proteome</keyword>
<evidence type="ECO:0000256" key="3">
    <source>
        <dbReference type="ARBA" id="ARBA00022801"/>
    </source>
</evidence>
<keyword evidence="3" id="KW-0378">Hydrolase</keyword>
<dbReference type="Gene3D" id="3.40.10.10">
    <property type="entry name" value="DNA Methylphosphotriester Repair Domain"/>
    <property type="match status" value="1"/>
</dbReference>
<evidence type="ECO:0000256" key="2">
    <source>
        <dbReference type="ARBA" id="ARBA00022759"/>
    </source>
</evidence>
<dbReference type="Proteomes" id="UP000477488">
    <property type="component" value="Unassembled WGS sequence"/>
</dbReference>
<dbReference type="Pfam" id="PF00565">
    <property type="entry name" value="SNase"/>
    <property type="match status" value="1"/>
</dbReference>
<organism evidence="6 7">
    <name type="scientific">Desulfovibrio porci</name>
    <dbReference type="NCBI Taxonomy" id="2605782"/>
    <lineage>
        <taxon>Bacteria</taxon>
        <taxon>Pseudomonadati</taxon>
        <taxon>Thermodesulfobacteriota</taxon>
        <taxon>Desulfovibrionia</taxon>
        <taxon>Desulfovibrionales</taxon>
        <taxon>Desulfovibrionaceae</taxon>
        <taxon>Desulfovibrio</taxon>
    </lineage>
</organism>
<dbReference type="InterPro" id="IPR016071">
    <property type="entry name" value="Staphylococal_nuclease_OB-fold"/>
</dbReference>
<dbReference type="InterPro" id="IPR035437">
    <property type="entry name" value="SNase_OB-fold_sf"/>
</dbReference>
<dbReference type="InterPro" id="IPR035451">
    <property type="entry name" value="Ada-like_dom_sf"/>
</dbReference>
<sequence length="236" mass="26612">MAACTAIFTNSKWSRQTAKAALLILFCCLLPAAVRAEQEPLPQPEGVVARCFDGDTLKLTDRRVVRLAGIDTPETGRDNSKPQYYAREARQELDALAKGQKVCLFAAGVKSKDRYGRIVADVRLEDGRSLSDLMIERGAAFYYPHQDQNPHLQERLRALQEQAINERRGLWAYLLSLPLAHLNYTGNRDSLRFFPADCPDAQHIKPRNRVYFGTLMDAFLAGYAPARVCQFWPAQP</sequence>
<dbReference type="RefSeq" id="WP_154508245.1">
    <property type="nucleotide sequence ID" value="NZ_VUMH01000001.1"/>
</dbReference>
<dbReference type="SUPFAM" id="SSF57884">
    <property type="entry name" value="Ada DNA repair protein, N-terminal domain (N-Ada 10)"/>
    <property type="match status" value="1"/>
</dbReference>
<keyword evidence="2" id="KW-0255">Endonuclease</keyword>
<accession>A0A6L5XHC9</accession>